<dbReference type="NCBIfam" id="TIGR02492">
    <property type="entry name" value="flgK_ends"/>
    <property type="match status" value="1"/>
</dbReference>
<evidence type="ECO:0000256" key="2">
    <source>
        <dbReference type="ARBA" id="ARBA00004613"/>
    </source>
</evidence>
<dbReference type="PANTHER" id="PTHR30033:SF1">
    <property type="entry name" value="FLAGELLAR HOOK-ASSOCIATED PROTEIN 1"/>
    <property type="match status" value="1"/>
</dbReference>
<evidence type="ECO:0000259" key="7">
    <source>
        <dbReference type="Pfam" id="PF00460"/>
    </source>
</evidence>
<keyword evidence="5" id="KW-0964">Secreted</keyword>
<feature type="domain" description="Flagellar basal body rod protein N-terminal" evidence="7">
    <location>
        <begin position="8"/>
        <end position="37"/>
    </location>
</feature>
<comment type="caution">
    <text evidence="10">The sequence shown here is derived from an EMBL/GenBank/DDBJ whole genome shotgun (WGS) entry which is preliminary data.</text>
</comment>
<sequence>MSTFSAINLSSRALAAAQRGLEVSGQNIANANTEGYTRQRVEQTSSVVPSTGQWSQRNVTGDGVEITGIARINDALADAAVRSDAATAAEQQATSRVWTDVEANLGDLGTSGLSAQLTDMHKAWGDLVSATDDTATATARSTVIARSQAVASTVNSLDADLRAQWKGLVDQAGTVVEEANTVATRVAGLNKSIMEAASTGASANELIDQRDAALTRLAELTGARVVNRDHGGVDVYVGNAAIVTGTTAQSLTVTTTPTFDEAKAGTKSLTFAVDGVPALPVAGTLKATTDAVNTTVPGISKDLDAIATKIGAQVNALYNPGGSGTDFFTVPTSDAAAGLRVNAAVTPSNFTDSTAGTVDRSVARAISELPSASTSASAAWRGTVVDIATKAQAADVRAELSAQAAASSTAARESISGVNIDEEMTSLVAYQHAYAAAARVLTTIDQALDTLINRTGLVGR</sequence>
<evidence type="ECO:0000256" key="5">
    <source>
        <dbReference type="ARBA" id="ARBA00022525"/>
    </source>
</evidence>
<keyword evidence="10" id="KW-0282">Flagellum</keyword>
<dbReference type="Proteomes" id="UP001501195">
    <property type="component" value="Unassembled WGS sequence"/>
</dbReference>
<organism evidence="10 11">
    <name type="scientific">Kineococcus glutinatus</name>
    <dbReference type="NCBI Taxonomy" id="1070872"/>
    <lineage>
        <taxon>Bacteria</taxon>
        <taxon>Bacillati</taxon>
        <taxon>Actinomycetota</taxon>
        <taxon>Actinomycetes</taxon>
        <taxon>Kineosporiales</taxon>
        <taxon>Kineosporiaceae</taxon>
        <taxon>Kineococcus</taxon>
    </lineage>
</organism>
<proteinExistence type="inferred from homology"/>
<dbReference type="InterPro" id="IPR002371">
    <property type="entry name" value="FlgK"/>
</dbReference>
<gene>
    <name evidence="10" type="primary">flgK</name>
    <name evidence="10" type="ORF">GCM10023225_20950</name>
</gene>
<accession>A0ABP9HWJ4</accession>
<keyword evidence="10" id="KW-0969">Cilium</keyword>
<evidence type="ECO:0000256" key="4">
    <source>
        <dbReference type="ARBA" id="ARBA00016244"/>
    </source>
</evidence>
<evidence type="ECO:0000256" key="1">
    <source>
        <dbReference type="ARBA" id="ARBA00004365"/>
    </source>
</evidence>
<name>A0ABP9HWJ4_9ACTN</name>
<keyword evidence="10" id="KW-0966">Cell projection</keyword>
<evidence type="ECO:0000256" key="3">
    <source>
        <dbReference type="ARBA" id="ARBA00009677"/>
    </source>
</evidence>
<reference evidence="11" key="1">
    <citation type="journal article" date="2019" name="Int. J. Syst. Evol. Microbiol.">
        <title>The Global Catalogue of Microorganisms (GCM) 10K type strain sequencing project: providing services to taxonomists for standard genome sequencing and annotation.</title>
        <authorList>
            <consortium name="The Broad Institute Genomics Platform"/>
            <consortium name="The Broad Institute Genome Sequencing Center for Infectious Disease"/>
            <person name="Wu L."/>
            <person name="Ma J."/>
        </authorList>
    </citation>
    <scope>NUCLEOTIDE SEQUENCE [LARGE SCALE GENOMIC DNA]</scope>
    <source>
        <strain evidence="11">JCM 18126</strain>
    </source>
</reference>
<dbReference type="InterPro" id="IPR053927">
    <property type="entry name" value="FlgK_helical"/>
</dbReference>
<dbReference type="Pfam" id="PF00460">
    <property type="entry name" value="Flg_bb_rod"/>
    <property type="match status" value="1"/>
</dbReference>
<keyword evidence="6" id="KW-0975">Bacterial flagellum</keyword>
<evidence type="ECO:0000259" key="8">
    <source>
        <dbReference type="Pfam" id="PF06429"/>
    </source>
</evidence>
<dbReference type="SUPFAM" id="SSF64518">
    <property type="entry name" value="Phase 1 flagellin"/>
    <property type="match status" value="1"/>
</dbReference>
<feature type="domain" description="Flagellar basal-body/hook protein C-terminal" evidence="8">
    <location>
        <begin position="415"/>
        <end position="453"/>
    </location>
</feature>
<evidence type="ECO:0000313" key="11">
    <source>
        <dbReference type="Proteomes" id="UP001501195"/>
    </source>
</evidence>
<keyword evidence="11" id="KW-1185">Reference proteome</keyword>
<comment type="subcellular location">
    <subcellularLocation>
        <location evidence="1">Bacterial flagellum</location>
    </subcellularLocation>
    <subcellularLocation>
        <location evidence="2">Secreted</location>
    </subcellularLocation>
</comment>
<dbReference type="Pfam" id="PF06429">
    <property type="entry name" value="Flg_bbr_C"/>
    <property type="match status" value="1"/>
</dbReference>
<dbReference type="EMBL" id="BAABIL010000307">
    <property type="protein sequence ID" value="GAA4980609.1"/>
    <property type="molecule type" value="Genomic_DNA"/>
</dbReference>
<evidence type="ECO:0000256" key="6">
    <source>
        <dbReference type="ARBA" id="ARBA00023143"/>
    </source>
</evidence>
<feature type="domain" description="Flagellar hook-associated protein FlgK helical" evidence="9">
    <location>
        <begin position="100"/>
        <end position="321"/>
    </location>
</feature>
<evidence type="ECO:0000313" key="10">
    <source>
        <dbReference type="EMBL" id="GAA4980609.1"/>
    </source>
</evidence>
<dbReference type="InterPro" id="IPR001444">
    <property type="entry name" value="Flag_bb_rod_N"/>
</dbReference>
<dbReference type="RefSeq" id="WP_345712476.1">
    <property type="nucleotide sequence ID" value="NZ_BAABIL010000307.1"/>
</dbReference>
<dbReference type="InterPro" id="IPR010930">
    <property type="entry name" value="Flg_bb/hook_C_dom"/>
</dbReference>
<dbReference type="Pfam" id="PF22638">
    <property type="entry name" value="FlgK_D1"/>
    <property type="match status" value="1"/>
</dbReference>
<comment type="similarity">
    <text evidence="3">Belongs to the flagella basal body rod proteins family.</text>
</comment>
<evidence type="ECO:0000259" key="9">
    <source>
        <dbReference type="Pfam" id="PF22638"/>
    </source>
</evidence>
<dbReference type="PANTHER" id="PTHR30033">
    <property type="entry name" value="FLAGELLAR HOOK-ASSOCIATED PROTEIN 1"/>
    <property type="match status" value="1"/>
</dbReference>
<protein>
    <recommendedName>
        <fullName evidence="4">Flagellar hook-associated protein 1</fullName>
    </recommendedName>
</protein>